<feature type="domain" description="ABC transporter" evidence="10">
    <location>
        <begin position="492"/>
        <end position="707"/>
    </location>
</feature>
<proteinExistence type="inferred from homology"/>
<evidence type="ECO:0000256" key="3">
    <source>
        <dbReference type="ARBA" id="ARBA00022737"/>
    </source>
</evidence>
<dbReference type="GO" id="GO:0005524">
    <property type="term" value="F:ATP binding"/>
    <property type="evidence" value="ECO:0007669"/>
    <property type="project" value="UniProtKB-KW"/>
</dbReference>
<keyword evidence="4" id="KW-0547">Nucleotide-binding</keyword>
<dbReference type="InterPro" id="IPR032781">
    <property type="entry name" value="ABC_tran_Xtn"/>
</dbReference>
<dbReference type="InterPro" id="IPR058770">
    <property type="entry name" value="PWI_ABCF3"/>
</dbReference>
<evidence type="ECO:0000256" key="5">
    <source>
        <dbReference type="ARBA" id="ARBA00022840"/>
    </source>
</evidence>
<dbReference type="FunFam" id="3.40.50.300:FF:000688">
    <property type="entry name" value="ATP-binding cassette sub-family F member 3"/>
    <property type="match status" value="1"/>
</dbReference>
<dbReference type="InterPro" id="IPR003439">
    <property type="entry name" value="ABC_transporter-like_ATP-bd"/>
</dbReference>
<evidence type="ECO:0000256" key="1">
    <source>
        <dbReference type="ARBA" id="ARBA00011054"/>
    </source>
</evidence>
<dbReference type="CDD" id="cd03221">
    <property type="entry name" value="ABCF_EF-3"/>
    <property type="match status" value="2"/>
</dbReference>
<dbReference type="OrthoDB" id="2110130at2759"/>
<organism evidence="11 12">
    <name type="scientific">Pseudolycoriella hygida</name>
    <dbReference type="NCBI Taxonomy" id="35572"/>
    <lineage>
        <taxon>Eukaryota</taxon>
        <taxon>Metazoa</taxon>
        <taxon>Ecdysozoa</taxon>
        <taxon>Arthropoda</taxon>
        <taxon>Hexapoda</taxon>
        <taxon>Insecta</taxon>
        <taxon>Pterygota</taxon>
        <taxon>Neoptera</taxon>
        <taxon>Endopterygota</taxon>
        <taxon>Diptera</taxon>
        <taxon>Nematocera</taxon>
        <taxon>Sciaroidea</taxon>
        <taxon>Sciaridae</taxon>
        <taxon>Pseudolycoriella</taxon>
    </lineage>
</organism>
<dbReference type="InterPro" id="IPR003593">
    <property type="entry name" value="AAA+_ATPase"/>
</dbReference>
<comment type="similarity">
    <text evidence="1">Belongs to the ABC transporter superfamily. ABCF family. EF3 subfamily.</text>
</comment>
<dbReference type="GO" id="GO:0016887">
    <property type="term" value="F:ATP hydrolysis activity"/>
    <property type="evidence" value="ECO:0007669"/>
    <property type="project" value="InterPro"/>
</dbReference>
<evidence type="ECO:0000256" key="8">
    <source>
        <dbReference type="ARBA" id="ARBA00073919"/>
    </source>
</evidence>
<keyword evidence="2" id="KW-0597">Phosphoprotein</keyword>
<dbReference type="GO" id="GO:0051607">
    <property type="term" value="P:defense response to virus"/>
    <property type="evidence" value="ECO:0007669"/>
    <property type="project" value="UniProtKB-KW"/>
</dbReference>
<gene>
    <name evidence="11" type="primary">Abcf3</name>
    <name evidence="11" type="ORF">Bhyg_04680</name>
</gene>
<keyword evidence="5 11" id="KW-0067">ATP-binding</keyword>
<keyword evidence="12" id="KW-1185">Reference proteome</keyword>
<dbReference type="SUPFAM" id="SSF52540">
    <property type="entry name" value="P-loop containing nucleoside triphosphate hydrolases"/>
    <property type="match status" value="2"/>
</dbReference>
<dbReference type="Pfam" id="PF26051">
    <property type="entry name" value="PWI_ABCF3"/>
    <property type="match status" value="1"/>
</dbReference>
<dbReference type="SMART" id="SM00382">
    <property type="entry name" value="AAA"/>
    <property type="match status" value="2"/>
</dbReference>
<comment type="caution">
    <text evidence="11">The sequence shown here is derived from an EMBL/GenBank/DDBJ whole genome shotgun (WGS) entry which is preliminary data.</text>
</comment>
<evidence type="ECO:0000259" key="10">
    <source>
        <dbReference type="PROSITE" id="PS50893"/>
    </source>
</evidence>
<dbReference type="Proteomes" id="UP001151699">
    <property type="component" value="Chromosome A"/>
</dbReference>
<dbReference type="InterPro" id="IPR027417">
    <property type="entry name" value="P-loop_NTPase"/>
</dbReference>
<keyword evidence="6" id="KW-0007">Acetylation</keyword>
<dbReference type="InterPro" id="IPR017871">
    <property type="entry name" value="ABC_transporter-like_CS"/>
</dbReference>
<dbReference type="AlphaFoldDB" id="A0A9Q0SA82"/>
<dbReference type="EMBL" id="WJQU01000001">
    <property type="protein sequence ID" value="KAJ6649445.1"/>
    <property type="molecule type" value="Genomic_DNA"/>
</dbReference>
<evidence type="ECO:0000256" key="4">
    <source>
        <dbReference type="ARBA" id="ARBA00022741"/>
    </source>
</evidence>
<dbReference type="Pfam" id="PF12848">
    <property type="entry name" value="ABC_tran_Xtn"/>
    <property type="match status" value="1"/>
</dbReference>
<dbReference type="FunFam" id="3.40.50.300:FF:000104">
    <property type="entry name" value="ATP-binding cassette sub-family F member 3"/>
    <property type="match status" value="1"/>
</dbReference>
<evidence type="ECO:0000256" key="6">
    <source>
        <dbReference type="ARBA" id="ARBA00022990"/>
    </source>
</evidence>
<dbReference type="Pfam" id="PF00005">
    <property type="entry name" value="ABC_tran"/>
    <property type="match status" value="2"/>
</dbReference>
<evidence type="ECO:0000256" key="9">
    <source>
        <dbReference type="SAM" id="MobiDB-lite"/>
    </source>
</evidence>
<evidence type="ECO:0000313" key="12">
    <source>
        <dbReference type="Proteomes" id="UP001151699"/>
    </source>
</evidence>
<feature type="compositionally biased region" description="Polar residues" evidence="9">
    <location>
        <begin position="150"/>
        <end position="161"/>
    </location>
</feature>
<evidence type="ECO:0000313" key="11">
    <source>
        <dbReference type="EMBL" id="KAJ6649445.1"/>
    </source>
</evidence>
<dbReference type="PROSITE" id="PS00211">
    <property type="entry name" value="ABC_TRANSPORTER_1"/>
    <property type="match status" value="1"/>
</dbReference>
<dbReference type="PANTHER" id="PTHR19211">
    <property type="entry name" value="ATP-BINDING TRANSPORT PROTEIN-RELATED"/>
    <property type="match status" value="1"/>
</dbReference>
<dbReference type="InterPro" id="IPR050611">
    <property type="entry name" value="ABCF"/>
</dbReference>
<evidence type="ECO:0000256" key="2">
    <source>
        <dbReference type="ARBA" id="ARBA00022553"/>
    </source>
</evidence>
<feature type="compositionally biased region" description="Basic and acidic residues" evidence="9">
    <location>
        <begin position="131"/>
        <end position="142"/>
    </location>
</feature>
<dbReference type="PANTHER" id="PTHR19211:SF117">
    <property type="entry name" value="ATP-BINDING CASSETTE SUB-FAMILY F MEMBER 3"/>
    <property type="match status" value="1"/>
</dbReference>
<feature type="region of interest" description="Disordered" evidence="9">
    <location>
        <begin position="131"/>
        <end position="174"/>
    </location>
</feature>
<keyword evidence="3" id="KW-0677">Repeat</keyword>
<evidence type="ECO:0000256" key="7">
    <source>
        <dbReference type="ARBA" id="ARBA00023118"/>
    </source>
</evidence>
<keyword evidence="7" id="KW-0051">Antiviral defense</keyword>
<sequence length="709" mass="79211">MTTACTNLLKKEFPSMDSETKQYIEGILTGGADDFESGDDLYDAIGDLLHQIAAEKGEDDIRDLCEQFLCIMRPSDHGNKGGHKVLDAPKSLGQMAANLEGIQEDMSSIWVVSRDDNLKVNSKKLEKAQQKLQQKQDKRSDVVKPAPNAPQLQTATASQVVSKKDNQLESKGNNRSMDIRIENFDVSYGNKVLLQNADLLLANGRRYGLVGRNGLGKTTLLRMISGKQLTIPSHITILHVEQEVIGDDTSALDSVLECDFVRQRLLKEEKDVAAEVNAGSTDPALSQKLTEIYANLELIESDKAPARASIILIGLGFTKEMQSRATKTFSGGWRMRLALARALFSKPDLLLLDEPTNMLDIKAIIWLENYLQNWPTTLLVVSHDRNFLDTVPTDILHLHSQRIEVYKGNYEQFDKTRTEKHKAQRREYEAQMAHRQHVQEFIDRFRYNANRAASVQSKIKMLEKLPELKPVEKEVDVVLKFPEVEPLNPPVLTLNEVAFMYNKDKVIFECLNLNANLESRICIVGENGAGKTTLLKIIMGMLTPTNGMINQHRGLKYGYFAQHHVDQLNMNTTCVGLLQDAFPGKPVEEYRRQLGSFGVSGDLALQLVASLSGGQKSRVTFAKMCMARPNFLILDEPTNHLDIETIAALGAAINKFNGGLILVSHDERLIHMVCKELWVCANGTVTSLEGGIEEYKRLVLKELADAAAK</sequence>
<feature type="domain" description="ABC transporter" evidence="10">
    <location>
        <begin position="179"/>
        <end position="425"/>
    </location>
</feature>
<accession>A0A9Q0SA82</accession>
<dbReference type="Gene3D" id="3.40.50.300">
    <property type="entry name" value="P-loop containing nucleotide triphosphate hydrolases"/>
    <property type="match status" value="2"/>
</dbReference>
<name>A0A9Q0SA82_9DIPT</name>
<dbReference type="PROSITE" id="PS50893">
    <property type="entry name" value="ABC_TRANSPORTER_2"/>
    <property type="match status" value="2"/>
</dbReference>
<protein>
    <recommendedName>
        <fullName evidence="8">ATP-binding cassette sub-family F member 3</fullName>
    </recommendedName>
</protein>
<reference evidence="11" key="1">
    <citation type="submission" date="2022-07" db="EMBL/GenBank/DDBJ databases">
        <authorList>
            <person name="Trinca V."/>
            <person name="Uliana J.V.C."/>
            <person name="Torres T.T."/>
            <person name="Ward R.J."/>
            <person name="Monesi N."/>
        </authorList>
    </citation>
    <scope>NUCLEOTIDE SEQUENCE</scope>
    <source>
        <strain evidence="11">HSMRA1968</strain>
        <tissue evidence="11">Whole embryos</tissue>
    </source>
</reference>